<feature type="compositionally biased region" description="Low complexity" evidence="1">
    <location>
        <begin position="103"/>
        <end position="117"/>
    </location>
</feature>
<organism evidence="2 3">
    <name type="scientific">Lentinus tigrinus ALCF2SS1-6</name>
    <dbReference type="NCBI Taxonomy" id="1328759"/>
    <lineage>
        <taxon>Eukaryota</taxon>
        <taxon>Fungi</taxon>
        <taxon>Dikarya</taxon>
        <taxon>Basidiomycota</taxon>
        <taxon>Agaricomycotina</taxon>
        <taxon>Agaricomycetes</taxon>
        <taxon>Polyporales</taxon>
        <taxon>Polyporaceae</taxon>
        <taxon>Lentinus</taxon>
    </lineage>
</organism>
<accession>A0A5C2SKQ6</accession>
<reference evidence="2" key="1">
    <citation type="journal article" date="2018" name="Genome Biol. Evol.">
        <title>Genomics and development of Lentinus tigrinus, a white-rot wood-decaying mushroom with dimorphic fruiting bodies.</title>
        <authorList>
            <person name="Wu B."/>
            <person name="Xu Z."/>
            <person name="Knudson A."/>
            <person name="Carlson A."/>
            <person name="Chen N."/>
            <person name="Kovaka S."/>
            <person name="LaButti K."/>
            <person name="Lipzen A."/>
            <person name="Pennachio C."/>
            <person name="Riley R."/>
            <person name="Schakwitz W."/>
            <person name="Umezawa K."/>
            <person name="Ohm R.A."/>
            <person name="Grigoriev I.V."/>
            <person name="Nagy L.G."/>
            <person name="Gibbons J."/>
            <person name="Hibbett D."/>
        </authorList>
    </citation>
    <scope>NUCLEOTIDE SEQUENCE [LARGE SCALE GENOMIC DNA]</scope>
    <source>
        <strain evidence="2">ALCF2SS1-6</strain>
    </source>
</reference>
<sequence>MFGDVPQMPPQLPPLPPQPSLTTPSNWKLHYPPEDINLPPSTWSAPIPTQPLQRSKSTNTSLPRRLPEPSDQVAGDSATRAGPSALPFSSGSKPRSHSHSRSNSRVPLPVVPSASSPELMIISPPMRTHSRSVSIGTAKPPTSRPSSADKDKERDPSRAFPKVPRQLPPPPLPLLERVPIRDQSLPASCPGVLKPSKSSPSPALSTPATPPVILSAPPRPAIRRQHSSPHVKALAEAPVPMPSPSASPASIHTPRSAPVRRPDQEKERERERERLRERAKSRERRKESDQRPVLAVNNPDEQFLNMHIESAPVRPPMRAPTPPRPRTASTTARPPFPIQSIRNNTMPSSWKHQESRTGGAVVSPAPRPAPIRGRGIEVAVTLHTSPGVAMTVTSSTVTETPPPAPPKEKVSEPPRQKASEPPTRKWVLERKGKRLTQDTMVVAQQLRMLR</sequence>
<feature type="compositionally biased region" description="Basic and acidic residues" evidence="1">
    <location>
        <begin position="406"/>
        <end position="430"/>
    </location>
</feature>
<feature type="region of interest" description="Disordered" evidence="1">
    <location>
        <begin position="387"/>
        <end position="432"/>
    </location>
</feature>
<dbReference type="EMBL" id="ML122255">
    <property type="protein sequence ID" value="RPD63707.1"/>
    <property type="molecule type" value="Genomic_DNA"/>
</dbReference>
<keyword evidence="3" id="KW-1185">Reference proteome</keyword>
<feature type="compositionally biased region" description="Polar residues" evidence="1">
    <location>
        <begin position="340"/>
        <end position="350"/>
    </location>
</feature>
<evidence type="ECO:0000256" key="1">
    <source>
        <dbReference type="SAM" id="MobiDB-lite"/>
    </source>
</evidence>
<protein>
    <submittedName>
        <fullName evidence="2">Uncharacterized protein</fullName>
    </submittedName>
</protein>
<dbReference type="AlphaFoldDB" id="A0A5C2SKQ6"/>
<feature type="compositionally biased region" description="Basic and acidic residues" evidence="1">
    <location>
        <begin position="147"/>
        <end position="157"/>
    </location>
</feature>
<feature type="compositionally biased region" description="Pro residues" evidence="1">
    <location>
        <begin position="7"/>
        <end position="19"/>
    </location>
</feature>
<feature type="region of interest" description="Disordered" evidence="1">
    <location>
        <begin position="1"/>
        <end position="372"/>
    </location>
</feature>
<proteinExistence type="predicted"/>
<feature type="compositionally biased region" description="Low complexity" evidence="1">
    <location>
        <begin position="193"/>
        <end position="207"/>
    </location>
</feature>
<dbReference type="OrthoDB" id="2755612at2759"/>
<evidence type="ECO:0000313" key="3">
    <source>
        <dbReference type="Proteomes" id="UP000313359"/>
    </source>
</evidence>
<feature type="compositionally biased region" description="Pro residues" evidence="1">
    <location>
        <begin position="313"/>
        <end position="325"/>
    </location>
</feature>
<gene>
    <name evidence="2" type="ORF">L227DRAFT_650718</name>
</gene>
<feature type="compositionally biased region" description="Basic and acidic residues" evidence="1">
    <location>
        <begin position="260"/>
        <end position="290"/>
    </location>
</feature>
<evidence type="ECO:0000313" key="2">
    <source>
        <dbReference type="EMBL" id="RPD63707.1"/>
    </source>
</evidence>
<feature type="compositionally biased region" description="Polar residues" evidence="1">
    <location>
        <begin position="50"/>
        <end position="62"/>
    </location>
</feature>
<name>A0A5C2SKQ6_9APHY</name>
<dbReference type="Proteomes" id="UP000313359">
    <property type="component" value="Unassembled WGS sequence"/>
</dbReference>